<keyword evidence="3" id="KW-1133">Transmembrane helix</keyword>
<dbReference type="PANTHER" id="PTHR45138:SF9">
    <property type="entry name" value="DIGUANYLATE CYCLASE DGCM-RELATED"/>
    <property type="match status" value="1"/>
</dbReference>
<dbReference type="InterPro" id="IPR043128">
    <property type="entry name" value="Rev_trsase/Diguanyl_cyclase"/>
</dbReference>
<dbReference type="EC" id="2.7.7.65" evidence="1"/>
<dbReference type="AlphaFoldDB" id="A0A7Y6B5A8"/>
<dbReference type="FunFam" id="3.30.70.270:FF:000001">
    <property type="entry name" value="Diguanylate cyclase domain protein"/>
    <property type="match status" value="1"/>
</dbReference>
<evidence type="ECO:0000256" key="3">
    <source>
        <dbReference type="SAM" id="Phobius"/>
    </source>
</evidence>
<feature type="transmembrane region" description="Helical" evidence="3">
    <location>
        <begin position="798"/>
        <end position="823"/>
    </location>
</feature>
<reference evidence="6 7" key="1">
    <citation type="submission" date="2020-05" db="EMBL/GenBank/DDBJ databases">
        <title>Genome Sequencing of Type Strains.</title>
        <authorList>
            <person name="Lemaire J.F."/>
            <person name="Inderbitzin P."/>
            <person name="Gregorio O.A."/>
            <person name="Collins S.B."/>
            <person name="Wespe N."/>
            <person name="Knight-Connoni V."/>
        </authorList>
    </citation>
    <scope>NUCLEOTIDE SEQUENCE [LARGE SCALE GENOMIC DNA]</scope>
    <source>
        <strain evidence="6 7">DSM 100049</strain>
    </source>
</reference>
<evidence type="ECO:0000313" key="7">
    <source>
        <dbReference type="Proteomes" id="UP000536441"/>
    </source>
</evidence>
<dbReference type="Pfam" id="PF07494">
    <property type="entry name" value="Reg_prop"/>
    <property type="match status" value="2"/>
</dbReference>
<dbReference type="NCBIfam" id="TIGR00254">
    <property type="entry name" value="GGDEF"/>
    <property type="match status" value="1"/>
</dbReference>
<evidence type="ECO:0000256" key="4">
    <source>
        <dbReference type="SAM" id="SignalP"/>
    </source>
</evidence>
<comment type="catalytic activity">
    <reaction evidence="2">
        <text>2 GTP = 3',3'-c-di-GMP + 2 diphosphate</text>
        <dbReference type="Rhea" id="RHEA:24898"/>
        <dbReference type="ChEBI" id="CHEBI:33019"/>
        <dbReference type="ChEBI" id="CHEBI:37565"/>
        <dbReference type="ChEBI" id="CHEBI:58805"/>
        <dbReference type="EC" id="2.7.7.65"/>
    </reaction>
</comment>
<dbReference type="Proteomes" id="UP000536441">
    <property type="component" value="Unassembled WGS sequence"/>
</dbReference>
<dbReference type="PANTHER" id="PTHR45138">
    <property type="entry name" value="REGULATORY COMPONENTS OF SENSORY TRANSDUCTION SYSTEM"/>
    <property type="match status" value="1"/>
</dbReference>
<feature type="domain" description="GGDEF" evidence="5">
    <location>
        <begin position="882"/>
        <end position="1013"/>
    </location>
</feature>
<feature type="signal peptide" evidence="4">
    <location>
        <begin position="1"/>
        <end position="22"/>
    </location>
</feature>
<dbReference type="Gene3D" id="2.130.10.10">
    <property type="entry name" value="YVTN repeat-like/Quinoprotein amine dehydrogenase"/>
    <property type="match status" value="2"/>
</dbReference>
<dbReference type="InterPro" id="IPR011110">
    <property type="entry name" value="Reg_prop"/>
</dbReference>
<feature type="chain" id="PRO_5031051203" description="diguanylate cyclase" evidence="4">
    <location>
        <begin position="23"/>
        <end position="1013"/>
    </location>
</feature>
<dbReference type="InterPro" id="IPR029787">
    <property type="entry name" value="Nucleotide_cyclase"/>
</dbReference>
<comment type="caution">
    <text evidence="6">The sequence shown here is derived from an EMBL/GenBank/DDBJ whole genome shotgun (WGS) entry which is preliminary data.</text>
</comment>
<keyword evidence="3" id="KW-0472">Membrane</keyword>
<gene>
    <name evidence="6" type="ORF">HP438_11755</name>
</gene>
<dbReference type="RefSeq" id="WP_175312233.1">
    <property type="nucleotide sequence ID" value="NZ_CBCRYR010000001.1"/>
</dbReference>
<keyword evidence="3" id="KW-0812">Transmembrane</keyword>
<dbReference type="Gene3D" id="2.60.40.10">
    <property type="entry name" value="Immunoglobulins"/>
    <property type="match status" value="1"/>
</dbReference>
<dbReference type="InterPro" id="IPR011123">
    <property type="entry name" value="Y_Y_Y"/>
</dbReference>
<dbReference type="Gene3D" id="3.30.70.270">
    <property type="match status" value="1"/>
</dbReference>
<sequence>MKRTRTFGAAALLLFLCLPAMTFGTTRGDPWAAWQSPSFTRLGDAVGLPHITATAVVRASDGTMWIGTRGGLTRYDGQRARSFKARRTDPYSLPDNYVRSLMALPDGGLLVGTNVAGLARYEPETGRFVRLKSKNGPIGSRIFGFTSDGAGGAYIASDGGIHHYLADTDRVDSMAGAGIKDPDGRTDGAFAVYRDADGTLWAGCEGGLWVRPAGAMRFRRTTLVDREDGHDIWSIMRDRRGRLWVGTGSNGIYMSTDRGLDPRFTQLPALRGGAPLIGHRTIRAMIEDSRGRLWVGTDGMGIVLIDPSAGFAATALRHLAAAPMSLARDTVRALALDGSGGVWAATDLGTARTQGPGGGTLRIGSAMPDPRMSLSDDNVRGIMVDRHDRIWLGMGNGTVDAIDRDAGRVRRLILQGQHRGQDIKALLESSDGTILVGARGVVAINPRTLSQRALTVEGLGDLPVIALAETPKFLLIGTYRGLFVRRRSDGQVRVFEHDDADPQSLPNNEVINIVTRPDGAILIATPGGIAQLDLTRGTFTNFSSRAGGLGNLPQDYAGSIVTIGRDLWVGTYGGVARGRAVPGGWRFRAISEGQGLAGDNVASVVLDARQRPWVASAGGISVIDAAGRSVRVMSQRDGLSASAFNQRAAARMADGSLLFGAPDGLIVLQPDILLGSLGHIRPGPRIVSSVDIDGHAVAVNSAVKALSLRWGKDRRTLRIGFALADYEAPDEIRYSYRLDGFDRNWMTIPAGTPASATYTNLPAGSYGLELRAHIPGLGTHSVTRRVEITVDPQWYESWLGRIGMAVLSLLLLSAAFWLVTAVIRRRARMLERMVEERTSALRAANEQLDRLASTDPLTGLANRRTLMAALQSARDHAIVQDDGFAFALLDIDHFKRINDGYGHGAGDEVLVRLAARLQNGVRCDDIVARYGGEEIAILFPRATLDDATVIVERLRSEFAGTPLLVGSQVISVTFSAGVAEWRPSEDVAAMIRRADEALYGAKRGGRDRVSKAA</sequence>
<dbReference type="SUPFAM" id="SSF55073">
    <property type="entry name" value="Nucleotide cyclase"/>
    <property type="match status" value="1"/>
</dbReference>
<evidence type="ECO:0000259" key="5">
    <source>
        <dbReference type="PROSITE" id="PS50887"/>
    </source>
</evidence>
<keyword evidence="4" id="KW-0732">Signal</keyword>
<dbReference type="GO" id="GO:0052621">
    <property type="term" value="F:diguanylate cyclase activity"/>
    <property type="evidence" value="ECO:0007669"/>
    <property type="project" value="UniProtKB-EC"/>
</dbReference>
<proteinExistence type="predicted"/>
<dbReference type="EMBL" id="JABMCH010000064">
    <property type="protein sequence ID" value="NUU47649.1"/>
    <property type="molecule type" value="Genomic_DNA"/>
</dbReference>
<dbReference type="SMART" id="SM00267">
    <property type="entry name" value="GGDEF"/>
    <property type="match status" value="1"/>
</dbReference>
<dbReference type="SUPFAM" id="SSF63829">
    <property type="entry name" value="Calcium-dependent phosphotriesterase"/>
    <property type="match status" value="3"/>
</dbReference>
<dbReference type="InterPro" id="IPR050469">
    <property type="entry name" value="Diguanylate_Cyclase"/>
</dbReference>
<dbReference type="Pfam" id="PF00990">
    <property type="entry name" value="GGDEF"/>
    <property type="match status" value="1"/>
</dbReference>
<evidence type="ECO:0000256" key="2">
    <source>
        <dbReference type="ARBA" id="ARBA00034247"/>
    </source>
</evidence>
<dbReference type="PROSITE" id="PS50887">
    <property type="entry name" value="GGDEF"/>
    <property type="match status" value="1"/>
</dbReference>
<dbReference type="InterPro" id="IPR013783">
    <property type="entry name" value="Ig-like_fold"/>
</dbReference>
<dbReference type="Pfam" id="PF07495">
    <property type="entry name" value="Y_Y_Y"/>
    <property type="match status" value="1"/>
</dbReference>
<evidence type="ECO:0000256" key="1">
    <source>
        <dbReference type="ARBA" id="ARBA00012528"/>
    </source>
</evidence>
<organism evidence="6 7">
    <name type="scientific">Sphingomonas zeae</name>
    <dbReference type="NCBI Taxonomy" id="1646122"/>
    <lineage>
        <taxon>Bacteria</taxon>
        <taxon>Pseudomonadati</taxon>
        <taxon>Pseudomonadota</taxon>
        <taxon>Alphaproteobacteria</taxon>
        <taxon>Sphingomonadales</taxon>
        <taxon>Sphingomonadaceae</taxon>
        <taxon>Sphingomonas</taxon>
    </lineage>
</organism>
<dbReference type="InterPro" id="IPR015943">
    <property type="entry name" value="WD40/YVTN_repeat-like_dom_sf"/>
</dbReference>
<protein>
    <recommendedName>
        <fullName evidence="1">diguanylate cyclase</fullName>
        <ecNumber evidence="1">2.7.7.65</ecNumber>
    </recommendedName>
</protein>
<keyword evidence="7" id="KW-1185">Reference proteome</keyword>
<name>A0A7Y6B5A8_9SPHN</name>
<accession>A0A7Y6B5A8</accession>
<dbReference type="CDD" id="cd01949">
    <property type="entry name" value="GGDEF"/>
    <property type="match status" value="1"/>
</dbReference>
<evidence type="ECO:0000313" key="6">
    <source>
        <dbReference type="EMBL" id="NUU47649.1"/>
    </source>
</evidence>
<dbReference type="InterPro" id="IPR000160">
    <property type="entry name" value="GGDEF_dom"/>
</dbReference>